<dbReference type="SUPFAM" id="SSF50985">
    <property type="entry name" value="RCC1/BLIP-II"/>
    <property type="match status" value="1"/>
</dbReference>
<feature type="repeat" description="RCC1" evidence="1">
    <location>
        <begin position="161"/>
        <end position="210"/>
    </location>
</feature>
<proteinExistence type="predicted"/>
<dbReference type="Pfam" id="PF00415">
    <property type="entry name" value="RCC1"/>
    <property type="match status" value="1"/>
</dbReference>
<dbReference type="Gene3D" id="2.130.10.30">
    <property type="entry name" value="Regulator of chromosome condensation 1/beta-lactamase-inhibitor protein II"/>
    <property type="match status" value="2"/>
</dbReference>
<name>A0A9P8TLM9_WICPI</name>
<evidence type="ECO:0000313" key="3">
    <source>
        <dbReference type="Proteomes" id="UP000774326"/>
    </source>
</evidence>
<dbReference type="EMBL" id="JAEUBG010003142">
    <property type="protein sequence ID" value="KAH3683401.1"/>
    <property type="molecule type" value="Genomic_DNA"/>
</dbReference>
<protein>
    <submittedName>
        <fullName evidence="2">Uncharacterized protein</fullName>
    </submittedName>
</protein>
<sequence length="347" mass="38457">MTYRIYACGSNGKNQLGTSDSKDLDTLQLVFESIHSPVEDIIAGGNHTLILLQNGEVYSTGDNSYGQCFQSPDLLSTGLKRVPNVDGKSWIMGCAGYEFSVLIDCDYQIYSSGLGLKGELGIDHNLTRSPVMSKVNWDSQGRKIVDIKACLDHTIMLLDDGSVYGWGNSRNGKLGDTKEKILWVPTKLQLSQSVKKIQASRDFTVLQFTNNEIMLIGKDRYLIQSQLINIKTSDIKDFKAMWSSLHILTCSHQIISIGNNSHSQLLEIPSKIDIQQFEAGSEHGLLLTKQGTVLSWGWGEHGNCGTKKKDSDSFDYLNVLFDNTERENVALLRGGCATSWMVTSDVD</sequence>
<dbReference type="OrthoDB" id="5370059at2759"/>
<dbReference type="PANTHER" id="PTHR45982">
    <property type="entry name" value="REGULATOR OF CHROMOSOME CONDENSATION"/>
    <property type="match status" value="1"/>
</dbReference>
<organism evidence="2 3">
    <name type="scientific">Wickerhamomyces pijperi</name>
    <name type="common">Yeast</name>
    <name type="synonym">Pichia pijperi</name>
    <dbReference type="NCBI Taxonomy" id="599730"/>
    <lineage>
        <taxon>Eukaryota</taxon>
        <taxon>Fungi</taxon>
        <taxon>Dikarya</taxon>
        <taxon>Ascomycota</taxon>
        <taxon>Saccharomycotina</taxon>
        <taxon>Saccharomycetes</taxon>
        <taxon>Phaffomycetales</taxon>
        <taxon>Wickerhamomycetaceae</taxon>
        <taxon>Wickerhamomyces</taxon>
    </lineage>
</organism>
<dbReference type="PRINTS" id="PR00633">
    <property type="entry name" value="RCCNDNSATION"/>
</dbReference>
<dbReference type="InterPro" id="IPR009091">
    <property type="entry name" value="RCC1/BLIP-II"/>
</dbReference>
<feature type="repeat" description="RCC1" evidence="1">
    <location>
        <begin position="3"/>
        <end position="54"/>
    </location>
</feature>
<comment type="caution">
    <text evidence="2">The sequence shown here is derived from an EMBL/GenBank/DDBJ whole genome shotgun (WGS) entry which is preliminary data.</text>
</comment>
<dbReference type="InterPro" id="IPR000408">
    <property type="entry name" value="Reg_chr_condens"/>
</dbReference>
<dbReference type="PANTHER" id="PTHR45982:SF1">
    <property type="entry name" value="REGULATOR OF CHROMOSOME CONDENSATION"/>
    <property type="match status" value="1"/>
</dbReference>
<reference evidence="2" key="2">
    <citation type="submission" date="2021-01" db="EMBL/GenBank/DDBJ databases">
        <authorList>
            <person name="Schikora-Tamarit M.A."/>
        </authorList>
    </citation>
    <scope>NUCLEOTIDE SEQUENCE</scope>
    <source>
        <strain evidence="2">CBS2887</strain>
    </source>
</reference>
<dbReference type="PROSITE" id="PS50012">
    <property type="entry name" value="RCC1_3"/>
    <property type="match status" value="2"/>
</dbReference>
<dbReference type="Proteomes" id="UP000774326">
    <property type="component" value="Unassembled WGS sequence"/>
</dbReference>
<gene>
    <name evidence="2" type="ORF">WICPIJ_005620</name>
</gene>
<evidence type="ECO:0000256" key="1">
    <source>
        <dbReference type="PROSITE-ProRule" id="PRU00235"/>
    </source>
</evidence>
<dbReference type="AlphaFoldDB" id="A0A9P8TLM9"/>
<evidence type="ECO:0000313" key="2">
    <source>
        <dbReference type="EMBL" id="KAH3683401.1"/>
    </source>
</evidence>
<reference evidence="2" key="1">
    <citation type="journal article" date="2021" name="Open Biol.">
        <title>Shared evolutionary footprints suggest mitochondrial oxidative damage underlies multiple complex I losses in fungi.</title>
        <authorList>
            <person name="Schikora-Tamarit M.A."/>
            <person name="Marcet-Houben M."/>
            <person name="Nosek J."/>
            <person name="Gabaldon T."/>
        </authorList>
    </citation>
    <scope>NUCLEOTIDE SEQUENCE</scope>
    <source>
        <strain evidence="2">CBS2887</strain>
    </source>
</reference>
<dbReference type="Pfam" id="PF13540">
    <property type="entry name" value="RCC1_2"/>
    <property type="match status" value="2"/>
</dbReference>
<accession>A0A9P8TLM9</accession>
<keyword evidence="3" id="KW-1185">Reference proteome</keyword>
<dbReference type="InterPro" id="IPR051553">
    <property type="entry name" value="Ran_GTPase-activating"/>
</dbReference>